<dbReference type="AlphaFoldDB" id="A0A1X2DEY6"/>
<comment type="caution">
    <text evidence="1">The sequence shown here is derived from an EMBL/GenBank/DDBJ whole genome shotgun (WGS) entry which is preliminary data.</text>
</comment>
<keyword evidence="2" id="KW-1185">Reference proteome</keyword>
<organism evidence="1 2">
    <name type="scientific">Mycobacterium riyadhense</name>
    <dbReference type="NCBI Taxonomy" id="486698"/>
    <lineage>
        <taxon>Bacteria</taxon>
        <taxon>Bacillati</taxon>
        <taxon>Actinomycetota</taxon>
        <taxon>Actinomycetes</taxon>
        <taxon>Mycobacteriales</taxon>
        <taxon>Mycobacteriaceae</taxon>
        <taxon>Mycobacterium</taxon>
    </lineage>
</organism>
<dbReference type="Proteomes" id="UP000193087">
    <property type="component" value="Unassembled WGS sequence"/>
</dbReference>
<protein>
    <submittedName>
        <fullName evidence="1">Uncharacterized protein</fullName>
    </submittedName>
</protein>
<sequence length="65" mass="6804">MVGVLDDNPTGTGKVLAVRLLAFIKSTAAVADADIMRRRGSIMERMFADAIAGRLVLGPCSSLSP</sequence>
<evidence type="ECO:0000313" key="2">
    <source>
        <dbReference type="Proteomes" id="UP000193087"/>
    </source>
</evidence>
<dbReference type="EMBL" id="LQPQ01000022">
    <property type="protein sequence ID" value="ORW86787.1"/>
    <property type="molecule type" value="Genomic_DNA"/>
</dbReference>
<accession>A0A1X2DEY6</accession>
<evidence type="ECO:0000313" key="1">
    <source>
        <dbReference type="EMBL" id="ORW86787.1"/>
    </source>
</evidence>
<reference evidence="1 2" key="1">
    <citation type="submission" date="2016-01" db="EMBL/GenBank/DDBJ databases">
        <title>The new phylogeny of the genus Mycobacterium.</title>
        <authorList>
            <person name="Tarcisio F."/>
            <person name="Conor M."/>
            <person name="Antonella G."/>
            <person name="Elisabetta G."/>
            <person name="Giulia F.S."/>
            <person name="Sara T."/>
            <person name="Anna F."/>
            <person name="Clotilde B."/>
            <person name="Roberto B."/>
            <person name="Veronica D.S."/>
            <person name="Fabio R."/>
            <person name="Monica P."/>
            <person name="Olivier J."/>
            <person name="Enrico T."/>
            <person name="Nicola S."/>
        </authorList>
    </citation>
    <scope>NUCLEOTIDE SEQUENCE [LARGE SCALE GENOMIC DNA]</scope>
    <source>
        <strain evidence="1 2">DSM 45176</strain>
    </source>
</reference>
<gene>
    <name evidence="1" type="ORF">AWC22_10640</name>
</gene>
<name>A0A1X2DEY6_9MYCO</name>
<proteinExistence type="predicted"/>